<evidence type="ECO:0000256" key="3">
    <source>
        <dbReference type="ARBA" id="ARBA00022801"/>
    </source>
</evidence>
<dbReference type="Proteomes" id="UP000649617">
    <property type="component" value="Unassembled WGS sequence"/>
</dbReference>
<keyword evidence="3 7" id="KW-0378">Hydrolase</keyword>
<dbReference type="PANTHER" id="PTHR43806">
    <property type="entry name" value="PEPTIDASE S8"/>
    <property type="match status" value="1"/>
</dbReference>
<dbReference type="Pfam" id="PF00082">
    <property type="entry name" value="Peptidase_S8"/>
    <property type="match status" value="1"/>
</dbReference>
<feature type="active site" description="Charge relay system" evidence="7">
    <location>
        <position position="209"/>
    </location>
</feature>
<evidence type="ECO:0000256" key="6">
    <source>
        <dbReference type="ARBA" id="ARBA00023619"/>
    </source>
</evidence>
<dbReference type="InterPro" id="IPR034193">
    <property type="entry name" value="PCSK9_ProteinaseK-like"/>
</dbReference>
<evidence type="ECO:0000256" key="1">
    <source>
        <dbReference type="ARBA" id="ARBA00011073"/>
    </source>
</evidence>
<dbReference type="GO" id="GO:0004252">
    <property type="term" value="F:serine-type endopeptidase activity"/>
    <property type="evidence" value="ECO:0007669"/>
    <property type="project" value="UniProtKB-UniRule"/>
</dbReference>
<comment type="similarity">
    <text evidence="1 7 8">Belongs to the peptidase S8 family.</text>
</comment>
<dbReference type="PROSITE" id="PS00138">
    <property type="entry name" value="SUBTILASE_SER"/>
    <property type="match status" value="1"/>
</dbReference>
<feature type="active site" description="Charge relay system" evidence="7">
    <location>
        <position position="246"/>
    </location>
</feature>
<keyword evidence="2 7" id="KW-0645">Protease</keyword>
<feature type="compositionally biased region" description="Basic and acidic residues" evidence="10">
    <location>
        <begin position="179"/>
        <end position="191"/>
    </location>
</feature>
<dbReference type="GO" id="GO:0005615">
    <property type="term" value="C:extracellular space"/>
    <property type="evidence" value="ECO:0007669"/>
    <property type="project" value="TreeGrafter"/>
</dbReference>
<name>A0A812YIJ8_SYMPI</name>
<dbReference type="PROSITE" id="PS00136">
    <property type="entry name" value="SUBTILASE_ASP"/>
    <property type="match status" value="1"/>
</dbReference>
<dbReference type="AlphaFoldDB" id="A0A812YIJ8"/>
<dbReference type="InterPro" id="IPR023828">
    <property type="entry name" value="Peptidase_S8_Ser-AS"/>
</dbReference>
<sequence>NDLATDNICVKALKFVTHKCEATGRSKCIHWLPKLRMVIFQADNKSSVMNYLPKLAGCCTQLAVDLKAKAFRLDGPKGEYDVPKTTDVLKSKHHALNASAAAATVPVVSELPTIHDALQDQYDALKDKYDSLKGKYEALKGQQEAPKATAVPKDKAATKSQQHGDHAEVTCASRTPDYNLDRLTRQPEGKPFKYNPSNRGEAATVFVIDSGINEGHEEFRRNNKGIVKVLGKYVAQGKPPGEDKTHGTHCAGIVAGNNFGVAKGASLVDVQVFGEEGGSSYSTILDGMNFVMESCAGGFTSYGDGTTRRCVASMSLGGPISSAVNDAVERMVAANIVVVAAAGNEAMNALYVSPASAPSAITVGSMGVSKIQGGDYVARYSNWGPAVDIFAPGEAIIAADAWNSNEYVQLSGTSMACPHVAGAAAILLSQHAALPAASVKESLLRLANERITGPSCSFSILQVPETTDKTLMDTETHQTCENDFSVLLDMTSPVLVSP</sequence>
<keyword evidence="9" id="KW-0175">Coiled coil</keyword>
<dbReference type="PROSITE" id="PS00137">
    <property type="entry name" value="SUBTILASE_HIS"/>
    <property type="match status" value="1"/>
</dbReference>
<comment type="catalytic activity">
    <reaction evidence="5">
        <text>Hydrolysis of proteins with broad specificity for peptide bonds, and a preference for a large uncharged residue in P1. Hydrolyzes peptide amides.</text>
        <dbReference type="EC" id="3.4.21.62"/>
    </reaction>
</comment>
<reference evidence="12" key="1">
    <citation type="submission" date="2021-02" db="EMBL/GenBank/DDBJ databases">
        <authorList>
            <person name="Dougan E. K."/>
            <person name="Rhodes N."/>
            <person name="Thang M."/>
            <person name="Chan C."/>
        </authorList>
    </citation>
    <scope>NUCLEOTIDE SEQUENCE</scope>
</reference>
<feature type="active site" description="Charge relay system" evidence="7">
    <location>
        <position position="414"/>
    </location>
</feature>
<dbReference type="OrthoDB" id="421516at2759"/>
<dbReference type="PANTHER" id="PTHR43806:SF11">
    <property type="entry name" value="CEREVISIN-RELATED"/>
    <property type="match status" value="1"/>
</dbReference>
<evidence type="ECO:0000256" key="7">
    <source>
        <dbReference type="PROSITE-ProRule" id="PRU01240"/>
    </source>
</evidence>
<dbReference type="PRINTS" id="PR00723">
    <property type="entry name" value="SUBTILISIN"/>
</dbReference>
<proteinExistence type="inferred from homology"/>
<dbReference type="InterPro" id="IPR015500">
    <property type="entry name" value="Peptidase_S8_subtilisin-rel"/>
</dbReference>
<evidence type="ECO:0000313" key="12">
    <source>
        <dbReference type="EMBL" id="CAE7777206.1"/>
    </source>
</evidence>
<evidence type="ECO:0000256" key="5">
    <source>
        <dbReference type="ARBA" id="ARBA00023529"/>
    </source>
</evidence>
<feature type="coiled-coil region" evidence="9">
    <location>
        <begin position="115"/>
        <end position="142"/>
    </location>
</feature>
<dbReference type="InterPro" id="IPR000209">
    <property type="entry name" value="Peptidase_S8/S53_dom"/>
</dbReference>
<evidence type="ECO:0000259" key="11">
    <source>
        <dbReference type="Pfam" id="PF00082"/>
    </source>
</evidence>
<dbReference type="SUPFAM" id="SSF52743">
    <property type="entry name" value="Subtilisin-like"/>
    <property type="match status" value="1"/>
</dbReference>
<feature type="non-terminal residue" evidence="12">
    <location>
        <position position="1"/>
    </location>
</feature>
<dbReference type="EMBL" id="CAJNIZ010047860">
    <property type="protein sequence ID" value="CAE7777206.1"/>
    <property type="molecule type" value="Genomic_DNA"/>
</dbReference>
<keyword evidence="4 7" id="KW-0720">Serine protease</keyword>
<feature type="region of interest" description="Disordered" evidence="10">
    <location>
        <begin position="142"/>
        <end position="196"/>
    </location>
</feature>
<gene>
    <name evidence="12" type="ORF">SPIL2461_LOCUS23031</name>
</gene>
<evidence type="ECO:0000256" key="9">
    <source>
        <dbReference type="SAM" id="Coils"/>
    </source>
</evidence>
<evidence type="ECO:0000256" key="2">
    <source>
        <dbReference type="ARBA" id="ARBA00022670"/>
    </source>
</evidence>
<dbReference type="EC" id="3.4.21.62" evidence="6"/>
<dbReference type="GO" id="GO:0006508">
    <property type="term" value="P:proteolysis"/>
    <property type="evidence" value="ECO:0007669"/>
    <property type="project" value="UniProtKB-KW"/>
</dbReference>
<protein>
    <recommendedName>
        <fullName evidence="6">subtilisin</fullName>
        <ecNumber evidence="6">3.4.21.62</ecNumber>
    </recommendedName>
</protein>
<comment type="caution">
    <text evidence="12">The sequence shown here is derived from an EMBL/GenBank/DDBJ whole genome shotgun (WGS) entry which is preliminary data.</text>
</comment>
<evidence type="ECO:0000256" key="4">
    <source>
        <dbReference type="ARBA" id="ARBA00022825"/>
    </source>
</evidence>
<dbReference type="CDD" id="cd04077">
    <property type="entry name" value="Peptidases_S8_PCSK9_ProteinaseK_like"/>
    <property type="match status" value="1"/>
</dbReference>
<dbReference type="Gene3D" id="3.40.50.200">
    <property type="entry name" value="Peptidase S8/S53 domain"/>
    <property type="match status" value="1"/>
</dbReference>
<feature type="domain" description="Peptidase S8/S53" evidence="11">
    <location>
        <begin position="201"/>
        <end position="449"/>
    </location>
</feature>
<dbReference type="InterPro" id="IPR036852">
    <property type="entry name" value="Peptidase_S8/S53_dom_sf"/>
</dbReference>
<dbReference type="InterPro" id="IPR022398">
    <property type="entry name" value="Peptidase_S8_His-AS"/>
</dbReference>
<organism evidence="12 13">
    <name type="scientific">Symbiodinium pilosum</name>
    <name type="common">Dinoflagellate</name>
    <dbReference type="NCBI Taxonomy" id="2952"/>
    <lineage>
        <taxon>Eukaryota</taxon>
        <taxon>Sar</taxon>
        <taxon>Alveolata</taxon>
        <taxon>Dinophyceae</taxon>
        <taxon>Suessiales</taxon>
        <taxon>Symbiodiniaceae</taxon>
        <taxon>Symbiodinium</taxon>
    </lineage>
</organism>
<feature type="compositionally biased region" description="Basic and acidic residues" evidence="10">
    <location>
        <begin position="152"/>
        <end position="168"/>
    </location>
</feature>
<dbReference type="InterPro" id="IPR050131">
    <property type="entry name" value="Peptidase_S8_subtilisin-like"/>
</dbReference>
<evidence type="ECO:0000256" key="10">
    <source>
        <dbReference type="SAM" id="MobiDB-lite"/>
    </source>
</evidence>
<dbReference type="InterPro" id="IPR023827">
    <property type="entry name" value="Peptidase_S8_Asp-AS"/>
</dbReference>
<accession>A0A812YIJ8</accession>
<dbReference type="FunFam" id="3.40.50.200:FF:000016">
    <property type="entry name" value="Proprotein convertase subtilisin/kexin type 9"/>
    <property type="match status" value="1"/>
</dbReference>
<evidence type="ECO:0000313" key="13">
    <source>
        <dbReference type="Proteomes" id="UP000649617"/>
    </source>
</evidence>
<feature type="non-terminal residue" evidence="12">
    <location>
        <position position="498"/>
    </location>
</feature>
<keyword evidence="13" id="KW-1185">Reference proteome</keyword>
<evidence type="ECO:0000256" key="8">
    <source>
        <dbReference type="RuleBase" id="RU003355"/>
    </source>
</evidence>
<dbReference type="PROSITE" id="PS51892">
    <property type="entry name" value="SUBTILASE"/>
    <property type="match status" value="1"/>
</dbReference>